<feature type="transmembrane region" description="Helical" evidence="10">
    <location>
        <begin position="1545"/>
        <end position="1572"/>
    </location>
</feature>
<keyword evidence="5" id="KW-0547">Nucleotide-binding</keyword>
<dbReference type="InterPro" id="IPR003593">
    <property type="entry name" value="AAA+_ATPase"/>
</dbReference>
<feature type="transmembrane region" description="Helical" evidence="10">
    <location>
        <begin position="1584"/>
        <end position="1605"/>
    </location>
</feature>
<name>U4UQD4_DENPD</name>
<dbReference type="InterPro" id="IPR027417">
    <property type="entry name" value="P-loop_NTPase"/>
</dbReference>
<feature type="transmembrane region" description="Helical" evidence="10">
    <location>
        <begin position="1988"/>
        <end position="2008"/>
    </location>
</feature>
<dbReference type="SUPFAM" id="SSF90123">
    <property type="entry name" value="ABC transporter transmembrane region"/>
    <property type="match status" value="4"/>
</dbReference>
<dbReference type="SMART" id="SM00382">
    <property type="entry name" value="AAA"/>
    <property type="match status" value="4"/>
</dbReference>
<dbReference type="GO" id="GO:0005524">
    <property type="term" value="F:ATP binding"/>
    <property type="evidence" value="ECO:0007669"/>
    <property type="project" value="UniProtKB-KW"/>
</dbReference>
<keyword evidence="7 10" id="KW-1133">Transmembrane helix</keyword>
<keyword evidence="8 10" id="KW-0472">Membrane</keyword>
<proteinExistence type="predicted"/>
<feature type="transmembrane region" description="Helical" evidence="10">
    <location>
        <begin position="819"/>
        <end position="850"/>
    </location>
</feature>
<evidence type="ECO:0000256" key="7">
    <source>
        <dbReference type="ARBA" id="ARBA00022989"/>
    </source>
</evidence>
<evidence type="ECO:0000256" key="4">
    <source>
        <dbReference type="ARBA" id="ARBA00022737"/>
    </source>
</evidence>
<evidence type="ECO:0000256" key="1">
    <source>
        <dbReference type="ARBA" id="ARBA00004141"/>
    </source>
</evidence>
<dbReference type="Gene3D" id="3.40.50.300">
    <property type="entry name" value="P-loop containing nucleotide triphosphate hydrolases"/>
    <property type="match status" value="4"/>
</dbReference>
<dbReference type="CDD" id="cd03250">
    <property type="entry name" value="ABCC_MRP_domain1"/>
    <property type="match status" value="2"/>
</dbReference>
<dbReference type="InterPro" id="IPR011527">
    <property type="entry name" value="ABC1_TM_dom"/>
</dbReference>
<dbReference type="Pfam" id="PF00005">
    <property type="entry name" value="ABC_tran"/>
    <property type="match status" value="4"/>
</dbReference>
<dbReference type="InterPro" id="IPR050173">
    <property type="entry name" value="ABC_transporter_C-like"/>
</dbReference>
<feature type="transmembrane region" description="Helical" evidence="10">
    <location>
        <begin position="1316"/>
        <end position="1346"/>
    </location>
</feature>
<keyword evidence="2" id="KW-0813">Transport</keyword>
<feature type="transmembrane region" description="Helical" evidence="10">
    <location>
        <begin position="919"/>
        <end position="939"/>
    </location>
</feature>
<feature type="transmembrane region" description="Helical" evidence="10">
    <location>
        <begin position="2069"/>
        <end position="2096"/>
    </location>
</feature>
<keyword evidence="6" id="KW-0067">ATP-binding</keyword>
<feature type="transmembrane region" description="Helical" evidence="10">
    <location>
        <begin position="1468"/>
        <end position="1491"/>
    </location>
</feature>
<feature type="compositionally biased region" description="Basic and acidic residues" evidence="9">
    <location>
        <begin position="63"/>
        <end position="80"/>
    </location>
</feature>
<feature type="transmembrane region" description="Helical" evidence="10">
    <location>
        <begin position="951"/>
        <end position="969"/>
    </location>
</feature>
<feature type="region of interest" description="Disordered" evidence="9">
    <location>
        <begin position="63"/>
        <end position="86"/>
    </location>
</feature>
<dbReference type="FunFam" id="1.20.1560.10:FF:000014">
    <property type="entry name" value="Multidrug resistance-associated protein member 4"/>
    <property type="match status" value="2"/>
</dbReference>
<evidence type="ECO:0000259" key="11">
    <source>
        <dbReference type="PROSITE" id="PS50893"/>
    </source>
</evidence>
<sequence>MDQGERTVKKVNPRQSASIASIIFFCFTAPILRIGRRRDLQEKDVYRVLPKFESENLGNRLEKTWSDSREKQRKQPEREANQNGTKANLATKNQLEISNVSIVSCLVRTFGWYYFGLGVLQLAMKTAVILLQPRVISKFVAYFDPSQESVSRSEAYKYAAFVILVNVISCIYNHNYQQLIMEYSVAVRASLCSLIYRKALKLNSVDFSESSSMGKVVTLITKDVHSIDGAMMFLNDMWIGAIQVAVITFMLYRRIGASVFVGIGFFLLVVPVQSYCGRKFSLTRLVAARKAEERIQLVKEALSAIRIIKMYTWEKYFEKLITLARINETDKLKIIYYLKATILTLGGLTMKVAFFLLIMTYTLIGQSVTAETVYFTQQCFFVLRSCITTSIPMGINNLAELCAAMRRFRQYLNTPEFRARNIKDLPSNNPRVFLNKVSVKIQEKKVLRSVSLDVESGLLIVTGNIGSGKSSLLKTILNEYAISAGKIGVRGTISYAPEEPWLFPSTIRQNILFGQPYDEKRYQEVLQVCALTYDLNQFEKLDNTVVGDKGINLSKGQQARICLARAVYKDSDIYLLDDCLSALDAHVNNHVFKECVSGFLSNKLVILISNNVNNIRQVPTGNVLFMENGETLDLDQQKKALDKRITYYIDEDNPYSYDDEDDDEDTNSETDELLKKEATEPRRNIFHEENKQGSVLWKNYVTYYKVNTESVIANLVKQNGTESGKFDAAVDRREHLLRFYTAFVLIGALLTLLRSFSNFYFCTQAGRKLHQVFIVGVLNAYMSFFDSHYIGNIVNRVSKDFHTIDENIPFIIYENLRSFFIVLSTIVLIASVNFTFLVPSFLLFVVLFFIQRYYIPTGRSLKRLEAATRSPMIGYINASLEGLATVHACQEEKLLQHEFDRHQDFYISAHYMSNCAVRAFAFSMDMTCMAFISYIVLKFALYPNGANAGDVGLAVTQAMTLVGLLQWAVRQAAEMENTMTSVERVLEYAETDQEYNVGSILPDWPQSGSLRYENVSLTYKTTGERVLKNISFEIGGKGKIGIVGRTGAGKSSIISVLFRLYDYEGTITIDGVNIKSLNLEHLRSHVGIIPQDPILFRGTIRSNIDPLHQHSDQDIWAAIEKVQMKKWITSLFQEIDDYGQNYSSGQRQLICLARALVCRNQIIVLDEATASMDVETDQLLQRAMQDHFENCTVLTIAHRMASFQAADKILVVDGGRIVQFDNPAALLQDKQGLFYKMVQDAGAKDHYNPRETAGIFSIVTFIYNLPLLKQGRKADIEEKDIFAVIPEYGAERLGDQLEELWRHEKKQSKKPSVIKCLVRCFGWTYFFLSVAQLLLTTFTILATPVVLSKFVAYFQPGQTGVSTKDAYIYASAVIGLNIFNSLYTNNLAQLIVEYSIKVRTAVCSLIYRKALKISPLAFSECSIGKVVSLLSKDVFSLDSGLPFLKDLIISFLQLAAVTFILYRKVGVSAFYAMGLIMMIIPLQMFLGKFVATQRIKCSKKTDERFKLLQETLGAIKIIKMYSWQGFFEKLIHKARLKETDKIKHVYYLKVIVAVLGASTINLAFYAFLVSYIARGYTVEAETVYFVQTCLGAIKLSIGLLIPFGISQTADMSAAFERIQQFLDAEEVEKRQYRILPTQKPSLHLNEVKVLIQGKEVLDSVSLELKHGLLLVTGNVGSGKSSLLKTILGEYPVAQGDLIVRGTLSYASAEPWLFPSTIKQNILFGLPYEEKRYQKVLQVCALTYDINQFEKLDQTIVGDKGFNLSKGQQARISLARALYRNSDVYLLDDCLNSLDNHVNKHIFNECITGFLKDKLCVFVTNNINHIKTVDNSHILFIENGRTLSLEQQTEALDKRITYYIDDDVDDNWKRVSRLPAVQEDEEDFRETDALLQLNGDLPAQASPNLYHEEKKEGKVLWNNYTRYYRFIGGALVMTCMLLVFMVVQFCLSYSEKVISLWVNLEPQITQLTISNQTETDEFRQIIAKREQFLNLYSILLVVLIAGMIIRTYSSFYFCTNAARKLHKTMITSMLNAYMYFFDNHFIGNIINRLSKDFSVTDEQMPYLIFDCCRLVFNIIGVFILVGSVNWTFFIPAAVLLVQMYLMRRQYLPTGRSLKRLEAATRSPIIGYLNSTLEGLAVVRASEQQHKLREEFDSHQDLFTSTYYMSQSTMRLFTFMLDIFGSFFIAGIVIKLLLFPQGVSAGEVGLAISQSMMLSGLVQFTIKQLTEVENAMTAVERILEYADVEVEPKEGKVVTDWPSKGSIRYHHVSLVYKSDGHTVLKNISFQIAGSEKVGIVGRTGAGKSSIISTLFRLYNFEGRIFIDGENINDLALDRLRSSIGIIPQDPILFSGSIRSNIDPFNKYSDADIWRVLEQVNLKSLVKDLNQQVNDCVASYSSGQKQLLCLARAMIQNNKIIILDEATANLDPETDQLLQKTVNESFKDCTVLTIAHRLHTVMGCDKILVLDAGSVVEFDTPAALLENPNGFLARMAQDEVFAKPK</sequence>
<dbReference type="GO" id="GO:0016887">
    <property type="term" value="F:ATP hydrolysis activity"/>
    <property type="evidence" value="ECO:0007669"/>
    <property type="project" value="InterPro"/>
</dbReference>
<feature type="region of interest" description="Disordered" evidence="9">
    <location>
        <begin position="652"/>
        <end position="671"/>
    </location>
</feature>
<evidence type="ECO:0000256" key="2">
    <source>
        <dbReference type="ARBA" id="ARBA00022448"/>
    </source>
</evidence>
<feature type="transmembrane region" description="Helical" evidence="10">
    <location>
        <begin position="1366"/>
        <end position="1383"/>
    </location>
</feature>
<dbReference type="OrthoDB" id="6500128at2759"/>
<evidence type="ECO:0008006" key="15">
    <source>
        <dbReference type="Google" id="ProtNLM"/>
    </source>
</evidence>
<dbReference type="CDD" id="cd03244">
    <property type="entry name" value="ABCC_MRP_domain2"/>
    <property type="match status" value="2"/>
</dbReference>
<dbReference type="FunFam" id="3.40.50.300:FF:000163">
    <property type="entry name" value="Multidrug resistance-associated protein member 4"/>
    <property type="match status" value="2"/>
</dbReference>
<evidence type="ECO:0000256" key="10">
    <source>
        <dbReference type="SAM" id="Phobius"/>
    </source>
</evidence>
<dbReference type="FunFam" id="3.40.50.300:FF:000973">
    <property type="entry name" value="Multidrug resistance-associated protein 4"/>
    <property type="match status" value="2"/>
</dbReference>
<feature type="transmembrane region" description="Helical" evidence="10">
    <location>
        <begin position="1925"/>
        <end position="1949"/>
    </location>
</feature>
<dbReference type="GO" id="GO:0140359">
    <property type="term" value="F:ABC-type transporter activity"/>
    <property type="evidence" value="ECO:0007669"/>
    <property type="project" value="InterPro"/>
</dbReference>
<dbReference type="FunFam" id="1.20.1560.10:FF:000017">
    <property type="entry name" value="Cystic fibrosis transmembrane conductance regulator"/>
    <property type="match status" value="1"/>
</dbReference>
<dbReference type="InterPro" id="IPR017871">
    <property type="entry name" value="ABC_transporter-like_CS"/>
</dbReference>
<dbReference type="Gene3D" id="1.20.1560.10">
    <property type="entry name" value="ABC transporter type 1, transmembrane domain"/>
    <property type="match status" value="4"/>
</dbReference>
<feature type="domain" description="ABC transporter" evidence="11">
    <location>
        <begin position="1642"/>
        <end position="1863"/>
    </location>
</feature>
<feature type="transmembrane region" description="Helical" evidence="10">
    <location>
        <begin position="739"/>
        <end position="760"/>
    </location>
</feature>
<evidence type="ECO:0000256" key="3">
    <source>
        <dbReference type="ARBA" id="ARBA00022692"/>
    </source>
</evidence>
<feature type="transmembrane region" description="Helical" evidence="10">
    <location>
        <begin position="258"/>
        <end position="276"/>
    </location>
</feature>
<dbReference type="FunFam" id="1.20.1560.10:FF:000026">
    <property type="entry name" value="Multidrug resistance-associated protein lethal(2)03659"/>
    <property type="match status" value="1"/>
</dbReference>
<dbReference type="PANTHER" id="PTHR24223">
    <property type="entry name" value="ATP-BINDING CASSETTE SUB-FAMILY C"/>
    <property type="match status" value="1"/>
</dbReference>
<evidence type="ECO:0000256" key="8">
    <source>
        <dbReference type="ARBA" id="ARBA00023136"/>
    </source>
</evidence>
<feature type="domain" description="ABC transmembrane type-1" evidence="12">
    <location>
        <begin position="1333"/>
        <end position="1603"/>
    </location>
</feature>
<organism evidence="13 14">
    <name type="scientific">Dendroctonus ponderosae</name>
    <name type="common">Mountain pine beetle</name>
    <dbReference type="NCBI Taxonomy" id="77166"/>
    <lineage>
        <taxon>Eukaryota</taxon>
        <taxon>Metazoa</taxon>
        <taxon>Ecdysozoa</taxon>
        <taxon>Arthropoda</taxon>
        <taxon>Hexapoda</taxon>
        <taxon>Insecta</taxon>
        <taxon>Pterygota</taxon>
        <taxon>Neoptera</taxon>
        <taxon>Endopterygota</taxon>
        <taxon>Coleoptera</taxon>
        <taxon>Polyphaga</taxon>
        <taxon>Cucujiformia</taxon>
        <taxon>Curculionidae</taxon>
        <taxon>Scolytinae</taxon>
        <taxon>Dendroctonus</taxon>
    </lineage>
</organism>
<evidence type="ECO:0000313" key="13">
    <source>
        <dbReference type="EMBL" id="ERL92245.1"/>
    </source>
</evidence>
<feature type="domain" description="ABC transmembrane type-1" evidence="12">
    <location>
        <begin position="1990"/>
        <end position="2228"/>
    </location>
</feature>
<protein>
    <recommendedName>
        <fullName evidence="15">Multidrug resistance-associated protein lethal(2)03659</fullName>
    </recommendedName>
</protein>
<feature type="transmembrane region" description="Helical" evidence="10">
    <location>
        <begin position="2170"/>
        <end position="2192"/>
    </location>
</feature>
<feature type="transmembrane region" description="Helical" evidence="10">
    <location>
        <begin position="772"/>
        <end position="791"/>
    </location>
</feature>
<dbReference type="InterPro" id="IPR044746">
    <property type="entry name" value="ABCC_6TM_D1"/>
</dbReference>
<dbReference type="SUPFAM" id="SSF52540">
    <property type="entry name" value="P-loop containing nucleoside triphosphate hydrolases"/>
    <property type="match status" value="4"/>
</dbReference>
<dbReference type="PROSITE" id="PS00211">
    <property type="entry name" value="ABC_TRANSPORTER_1"/>
    <property type="match status" value="4"/>
</dbReference>
<feature type="domain" description="ABC transmembrane type-1" evidence="12">
    <location>
        <begin position="126"/>
        <end position="393"/>
    </location>
</feature>
<dbReference type="PROSITE" id="PS50893">
    <property type="entry name" value="ABC_TRANSPORTER_2"/>
    <property type="match status" value="4"/>
</dbReference>
<evidence type="ECO:0000256" key="9">
    <source>
        <dbReference type="SAM" id="MobiDB-lite"/>
    </source>
</evidence>
<dbReference type="Pfam" id="PF00664">
    <property type="entry name" value="ABC_membrane"/>
    <property type="match status" value="4"/>
</dbReference>
<feature type="transmembrane region" description="Helical" evidence="10">
    <location>
        <begin position="155"/>
        <end position="172"/>
    </location>
</feature>
<dbReference type="EMBL" id="KB632316">
    <property type="protein sequence ID" value="ERL92245.1"/>
    <property type="molecule type" value="Genomic_DNA"/>
</dbReference>
<evidence type="ECO:0000256" key="6">
    <source>
        <dbReference type="ARBA" id="ARBA00022840"/>
    </source>
</evidence>
<feature type="transmembrane region" description="Helical" evidence="10">
    <location>
        <begin position="340"/>
        <end position="364"/>
    </location>
</feature>
<dbReference type="GO" id="GO:0016020">
    <property type="term" value="C:membrane"/>
    <property type="evidence" value="ECO:0007669"/>
    <property type="project" value="UniProtKB-SubCell"/>
</dbReference>
<dbReference type="Proteomes" id="UP000030742">
    <property type="component" value="Unassembled WGS sequence"/>
</dbReference>
<feature type="transmembrane region" description="Helical" evidence="10">
    <location>
        <begin position="16"/>
        <end position="34"/>
    </location>
</feature>
<feature type="transmembrane region" description="Helical" evidence="10">
    <location>
        <begin position="112"/>
        <end position="135"/>
    </location>
</feature>
<gene>
    <name evidence="13" type="ORF">D910_09562</name>
</gene>
<accession>U4UQD4</accession>
<feature type="transmembrane region" description="Helical" evidence="10">
    <location>
        <begin position="232"/>
        <end position="252"/>
    </location>
</feature>
<evidence type="ECO:0000256" key="5">
    <source>
        <dbReference type="ARBA" id="ARBA00022741"/>
    </source>
</evidence>
<dbReference type="PANTHER" id="PTHR24223:SF448">
    <property type="entry name" value="FI20146P1-RELATED"/>
    <property type="match status" value="1"/>
</dbReference>
<reference evidence="13 14" key="1">
    <citation type="journal article" date="2013" name="Genome Biol.">
        <title>Draft genome of the mountain pine beetle, Dendroctonus ponderosae Hopkins, a major forest pest.</title>
        <authorList>
            <person name="Keeling C.I."/>
            <person name="Yuen M.M."/>
            <person name="Liao N.Y."/>
            <person name="Docking T.R."/>
            <person name="Chan S.K."/>
            <person name="Taylor G.A."/>
            <person name="Palmquist D.L."/>
            <person name="Jackman S.D."/>
            <person name="Nguyen A."/>
            <person name="Li M."/>
            <person name="Henderson H."/>
            <person name="Janes J.K."/>
            <person name="Zhao Y."/>
            <person name="Pandoh P."/>
            <person name="Moore R."/>
            <person name="Sperling F.A."/>
            <person name="Huber D.P."/>
            <person name="Birol I."/>
            <person name="Jones S.J."/>
            <person name="Bohlmann J."/>
        </authorList>
    </citation>
    <scope>NUCLEOTIDE SEQUENCE</scope>
</reference>
<keyword evidence="4" id="KW-0677">Repeat</keyword>
<dbReference type="InterPro" id="IPR003439">
    <property type="entry name" value="ABC_transporter-like_ATP-bd"/>
</dbReference>
<feature type="domain" description="ABC transporter" evidence="11">
    <location>
        <begin position="432"/>
        <end position="653"/>
    </location>
</feature>
<dbReference type="InterPro" id="IPR044726">
    <property type="entry name" value="ABCC_6TM_D2"/>
</dbReference>
<dbReference type="PROSITE" id="PS50929">
    <property type="entry name" value="ABC_TM1F"/>
    <property type="match status" value="4"/>
</dbReference>
<dbReference type="CDD" id="cd18580">
    <property type="entry name" value="ABC_6TM_ABCC_D2"/>
    <property type="match status" value="2"/>
</dbReference>
<feature type="domain" description="ABC transmembrane type-1" evidence="12">
    <location>
        <begin position="740"/>
        <end position="977"/>
    </location>
</feature>
<dbReference type="CDD" id="cd18579">
    <property type="entry name" value="ABC_6TM_ABCC_D1"/>
    <property type="match status" value="2"/>
</dbReference>
<dbReference type="InterPro" id="IPR036640">
    <property type="entry name" value="ABC1_TM_sf"/>
</dbReference>
<evidence type="ECO:0000313" key="14">
    <source>
        <dbReference type="Proteomes" id="UP000030742"/>
    </source>
</evidence>
<feature type="domain" description="ABC transporter" evidence="11">
    <location>
        <begin position="1010"/>
        <end position="1239"/>
    </location>
</feature>
<feature type="domain" description="ABC transporter" evidence="11">
    <location>
        <begin position="2261"/>
        <end position="2490"/>
    </location>
</feature>
<comment type="subcellular location">
    <subcellularLocation>
        <location evidence="1">Membrane</location>
        <topology evidence="1">Multi-pass membrane protein</topology>
    </subcellularLocation>
</comment>
<evidence type="ECO:0000259" key="12">
    <source>
        <dbReference type="PROSITE" id="PS50929"/>
    </source>
</evidence>
<keyword evidence="3 10" id="KW-0812">Transmembrane</keyword>